<dbReference type="InterPro" id="IPR016181">
    <property type="entry name" value="Acyl_CoA_acyltransferase"/>
</dbReference>
<gene>
    <name evidence="3" type="ORF">LZ012_08320</name>
</gene>
<keyword evidence="1" id="KW-1133">Transmembrane helix</keyword>
<feature type="domain" description="BioF2-like acetyltransferase" evidence="2">
    <location>
        <begin position="201"/>
        <end position="336"/>
    </location>
</feature>
<dbReference type="GO" id="GO:0016746">
    <property type="term" value="F:acyltransferase activity"/>
    <property type="evidence" value="ECO:0007669"/>
    <property type="project" value="UniProtKB-KW"/>
</dbReference>
<evidence type="ECO:0000259" key="2">
    <source>
        <dbReference type="Pfam" id="PF13480"/>
    </source>
</evidence>
<comment type="caution">
    <text evidence="3">The sequence shown here is derived from an EMBL/GenBank/DDBJ whole genome shotgun (WGS) entry which is preliminary data.</text>
</comment>
<evidence type="ECO:0000313" key="4">
    <source>
        <dbReference type="Proteomes" id="UP001165384"/>
    </source>
</evidence>
<dbReference type="EC" id="2.3.1.-" evidence="3"/>
<keyword evidence="3" id="KW-0012">Acyltransferase</keyword>
<reference evidence="3" key="1">
    <citation type="submission" date="2022-01" db="EMBL/GenBank/DDBJ databases">
        <authorList>
            <person name="Jo J.-H."/>
            <person name="Im W.-T."/>
        </authorList>
    </citation>
    <scope>NUCLEOTIDE SEQUENCE</scope>
    <source>
        <strain evidence="3">XY25</strain>
    </source>
</reference>
<keyword evidence="4" id="KW-1185">Reference proteome</keyword>
<dbReference type="InterPro" id="IPR038740">
    <property type="entry name" value="BioF2-like_GNAT_dom"/>
</dbReference>
<keyword evidence="3" id="KW-0808">Transferase</keyword>
<organism evidence="3 4">
    <name type="scientific">Dechloromonas hankyongensis</name>
    <dbReference type="NCBI Taxonomy" id="2908002"/>
    <lineage>
        <taxon>Bacteria</taxon>
        <taxon>Pseudomonadati</taxon>
        <taxon>Pseudomonadota</taxon>
        <taxon>Betaproteobacteria</taxon>
        <taxon>Rhodocyclales</taxon>
        <taxon>Azonexaceae</taxon>
        <taxon>Dechloromonas</taxon>
    </lineage>
</organism>
<accession>A0ABS9K1N1</accession>
<feature type="transmembrane region" description="Helical" evidence="1">
    <location>
        <begin position="356"/>
        <end position="376"/>
    </location>
</feature>
<dbReference type="SUPFAM" id="SSF55729">
    <property type="entry name" value="Acyl-CoA N-acyltransferases (Nat)"/>
    <property type="match status" value="1"/>
</dbReference>
<dbReference type="Pfam" id="PF13480">
    <property type="entry name" value="Acetyltransf_6"/>
    <property type="match status" value="1"/>
</dbReference>
<protein>
    <submittedName>
        <fullName evidence="3">GNAT family N-acetyltransferase</fullName>
        <ecNumber evidence="3">2.3.1.-</ecNumber>
    </submittedName>
</protein>
<evidence type="ECO:0000256" key="1">
    <source>
        <dbReference type="SAM" id="Phobius"/>
    </source>
</evidence>
<dbReference type="RefSeq" id="WP_275709501.1">
    <property type="nucleotide sequence ID" value="NZ_JAKLTN010000001.1"/>
</dbReference>
<keyword evidence="1" id="KW-0472">Membrane</keyword>
<proteinExistence type="predicted"/>
<dbReference type="Proteomes" id="UP001165384">
    <property type="component" value="Unassembled WGS sequence"/>
</dbReference>
<dbReference type="EMBL" id="JAKLTN010000001">
    <property type="protein sequence ID" value="MCG2576999.1"/>
    <property type="molecule type" value="Genomic_DNA"/>
</dbReference>
<sequence>MHRDSCDFATTGKHSPYQVGGITARNISPSGLDSDLIEAWRCLAEHALVPNAYLTPMFILPALTHIAPPDPVSIILIETGRGDLIGLGVFQTRRLLPFFHWQALVSFRSKHTYLSGLLVDGRQAPAAVDAFFAFVSRPGSGWHGVRFDWLSAGDALDRLLQEVAHRRHLWWSESARMRRAVLLPWRHDTADLIARIPKAVLKNLHRCRRRLEENGPTDWRIHYGNEVGDEVVERFIALEHMGWKGKAGTSVRADPAHERFFREMIAGFRDTGSVFFTELLHAGQVIASTCNLVSGNAAFAFKISWDPACARYSPGMLNELHLLERAKEAVGHFDLVDSGSVEGGFIDKLWLDKRELVSGVFATTGIGTLLLALAGLRRRIRQVAASLGRTVAGALPGFPRFARKTGGL</sequence>
<keyword evidence="1" id="KW-0812">Transmembrane</keyword>
<evidence type="ECO:0000313" key="3">
    <source>
        <dbReference type="EMBL" id="MCG2576999.1"/>
    </source>
</evidence>
<name>A0ABS9K1N1_9RHOO</name>